<feature type="region of interest" description="Disordered" evidence="1">
    <location>
        <begin position="1"/>
        <end position="22"/>
    </location>
</feature>
<sequence>MGACELLRKGRGHDRRRNESADEDYVMSGTNRVGRVSSIDYESGTYEVTYADQGRRVTARINAISNGEYKMPRIGQIVSVMHTSNGTAAATTTGTVWNKSNRPAEGFAGLYRKEYGEAAGQAYERYDANSGVYTQFTDVRTGRNCNGDIFDEAKGAISLIADKLIQITSRLLSVSIHGKDGVGIGAEKSVSIDAGEDISIEAVGNVDESAGGDRALSVGGKNRETFEGAVERAYRAGITENVSGEVTLHINGATITIGAGGDVSIETGGSIRMRAREIQLQGGTTLTL</sequence>
<reference evidence="2" key="1">
    <citation type="journal article" date="2021" name="Proc. Natl. Acad. Sci. U.S.A.">
        <title>A Catalog of Tens of Thousands of Viruses from Human Metagenomes Reveals Hidden Associations with Chronic Diseases.</title>
        <authorList>
            <person name="Tisza M.J."/>
            <person name="Buck C.B."/>
        </authorList>
    </citation>
    <scope>NUCLEOTIDE SEQUENCE</scope>
    <source>
        <strain evidence="2">Ctu3532</strain>
    </source>
</reference>
<protein>
    <submittedName>
        <fullName evidence="2">Uncharacterized protein</fullName>
    </submittedName>
</protein>
<proteinExistence type="predicted"/>
<dbReference type="SUPFAM" id="SSF69349">
    <property type="entry name" value="Phage fibre proteins"/>
    <property type="match status" value="1"/>
</dbReference>
<evidence type="ECO:0000313" key="2">
    <source>
        <dbReference type="EMBL" id="DAF62967.1"/>
    </source>
</evidence>
<evidence type="ECO:0000256" key="1">
    <source>
        <dbReference type="SAM" id="MobiDB-lite"/>
    </source>
</evidence>
<organism evidence="2">
    <name type="scientific">Caudovirales sp. ctu3532</name>
    <dbReference type="NCBI Taxonomy" id="2827639"/>
    <lineage>
        <taxon>Viruses</taxon>
        <taxon>Duplodnaviria</taxon>
        <taxon>Heunggongvirae</taxon>
        <taxon>Uroviricota</taxon>
        <taxon>Caudoviricetes</taxon>
    </lineage>
</organism>
<dbReference type="EMBL" id="BK032830">
    <property type="protein sequence ID" value="DAF62967.1"/>
    <property type="molecule type" value="Genomic_DNA"/>
</dbReference>
<accession>A0A8S5TIZ4</accession>
<name>A0A8S5TIZ4_9CAUD</name>